<reference evidence="2 3" key="1">
    <citation type="journal article" date="2021" name="Int. J. Syst. Evol. Microbiol.">
        <title>Capnocytophaga periodontitidis sp. nov., isolated from subgingival plaque of periodontitis patient.</title>
        <authorList>
            <person name="Zhang Y."/>
            <person name="Qiao D."/>
            <person name="Shi W."/>
            <person name="Wu D."/>
            <person name="Cai M."/>
        </authorList>
    </citation>
    <scope>NUCLEOTIDE SEQUENCE [LARGE SCALE GENOMIC DNA]</scope>
    <source>
        <strain evidence="2 3">051621</strain>
    </source>
</reference>
<evidence type="ECO:0000313" key="2">
    <source>
        <dbReference type="EMBL" id="MBI1647406.1"/>
    </source>
</evidence>
<dbReference type="PROSITE" id="PS50853">
    <property type="entry name" value="FN3"/>
    <property type="match status" value="1"/>
</dbReference>
<keyword evidence="3" id="KW-1185">Reference proteome</keyword>
<dbReference type="EMBL" id="JAEFDC010000009">
    <property type="protein sequence ID" value="MBI1647406.1"/>
    <property type="molecule type" value="Genomic_DNA"/>
</dbReference>
<comment type="caution">
    <text evidence="2">The sequence shown here is derived from an EMBL/GenBank/DDBJ whole genome shotgun (WGS) entry which is preliminary data.</text>
</comment>
<gene>
    <name evidence="2" type="ORF">I7X30_10075</name>
</gene>
<dbReference type="InterPro" id="IPR013783">
    <property type="entry name" value="Ig-like_fold"/>
</dbReference>
<dbReference type="CDD" id="cd00063">
    <property type="entry name" value="FN3"/>
    <property type="match status" value="1"/>
</dbReference>
<dbReference type="PROSITE" id="PS51450">
    <property type="entry name" value="LRR"/>
    <property type="match status" value="1"/>
</dbReference>
<dbReference type="SUPFAM" id="SSF49265">
    <property type="entry name" value="Fibronectin type III"/>
    <property type="match status" value="1"/>
</dbReference>
<evidence type="ECO:0000259" key="1">
    <source>
        <dbReference type="PROSITE" id="PS50853"/>
    </source>
</evidence>
<dbReference type="Gene3D" id="2.60.40.10">
    <property type="entry name" value="Immunoglobulins"/>
    <property type="match status" value="1"/>
</dbReference>
<dbReference type="RefSeq" id="WP_198466999.1">
    <property type="nucleotide sequence ID" value="NZ_JAEFDC010000009.1"/>
</dbReference>
<organism evidence="2 3">
    <name type="scientific">Capnocytophaga periodontitidis</name>
    <dbReference type="NCBI Taxonomy" id="2795027"/>
    <lineage>
        <taxon>Bacteria</taxon>
        <taxon>Pseudomonadati</taxon>
        <taxon>Bacteroidota</taxon>
        <taxon>Flavobacteriia</taxon>
        <taxon>Flavobacteriales</taxon>
        <taxon>Flavobacteriaceae</taxon>
        <taxon>Capnocytophaga</taxon>
    </lineage>
</organism>
<protein>
    <submittedName>
        <fullName evidence="2">Fibronectin type III domain-containing protein</fullName>
    </submittedName>
</protein>
<dbReference type="Gene3D" id="3.80.10.10">
    <property type="entry name" value="Ribonuclease Inhibitor"/>
    <property type="match status" value="1"/>
</dbReference>
<evidence type="ECO:0000313" key="3">
    <source>
        <dbReference type="Proteomes" id="UP000641139"/>
    </source>
</evidence>
<dbReference type="Proteomes" id="UP000641139">
    <property type="component" value="Unassembled WGS sequence"/>
</dbReference>
<dbReference type="InterPro" id="IPR001611">
    <property type="entry name" value="Leu-rich_rpt"/>
</dbReference>
<dbReference type="InterPro" id="IPR036116">
    <property type="entry name" value="FN3_sf"/>
</dbReference>
<proteinExistence type="predicted"/>
<name>A0ABS0SNS4_9FLAO</name>
<feature type="domain" description="Fibronectin type-III" evidence="1">
    <location>
        <begin position="38"/>
        <end position="139"/>
    </location>
</feature>
<dbReference type="SUPFAM" id="SSF52058">
    <property type="entry name" value="L domain-like"/>
    <property type="match status" value="1"/>
</dbReference>
<accession>A0ABS0SNS4</accession>
<dbReference type="InterPro" id="IPR032675">
    <property type="entry name" value="LRR_dom_sf"/>
</dbReference>
<dbReference type="PROSITE" id="PS51257">
    <property type="entry name" value="PROKAR_LIPOPROTEIN"/>
    <property type="match status" value="1"/>
</dbReference>
<sequence length="332" mass="36856">MIKVKKLHKEAFLLLLAAATLFGSCSKKKDEPQPFTLVEGKITIAGAIAHDKALVQWEAALVNQLPDNHLPYQVCWQAEGSNEIKNSNILTDGSLEYTITELTEKTTYIVWVKVLGSAGNNKDYVSKRIITPAANTPEAQPSLFDETTYVQLTTQQKKGMSIPLNLQANTTDQKGVWLDLNGNGTYEPSVDKVPDFTNPNPAYIIAAQTFRVYGKVHTLVSTRAELTEIKLEHNPQLLQLNVANNSLKEIDVQKNTQLTKLNISDNLLKDINLSTLTKLAELDITNNMLFGEKLRKSLETISSTGGTIHLKPFEKEDTALLAILKAKSWKVQ</sequence>
<dbReference type="InterPro" id="IPR003961">
    <property type="entry name" value="FN3_dom"/>
</dbReference>